<dbReference type="PANTHER" id="PTHR48111:SF22">
    <property type="entry name" value="REGULATOR OF RPOS"/>
    <property type="match status" value="1"/>
</dbReference>
<dbReference type="GO" id="GO:0032993">
    <property type="term" value="C:protein-DNA complex"/>
    <property type="evidence" value="ECO:0007669"/>
    <property type="project" value="TreeGrafter"/>
</dbReference>
<dbReference type="InterPro" id="IPR036388">
    <property type="entry name" value="WH-like_DNA-bd_sf"/>
</dbReference>
<evidence type="ECO:0000256" key="4">
    <source>
        <dbReference type="ARBA" id="ARBA00023125"/>
    </source>
</evidence>
<dbReference type="SUPFAM" id="SSF52172">
    <property type="entry name" value="CheY-like"/>
    <property type="match status" value="1"/>
</dbReference>
<dbReference type="InterPro" id="IPR011006">
    <property type="entry name" value="CheY-like_superfamily"/>
</dbReference>
<dbReference type="AlphaFoldDB" id="A0A1W1E8H0"/>
<evidence type="ECO:0000256" key="1">
    <source>
        <dbReference type="ARBA" id="ARBA00022553"/>
    </source>
</evidence>
<dbReference type="GO" id="GO:0000156">
    <property type="term" value="F:phosphorelay response regulator activity"/>
    <property type="evidence" value="ECO:0007669"/>
    <property type="project" value="TreeGrafter"/>
</dbReference>
<dbReference type="InterPro" id="IPR001867">
    <property type="entry name" value="OmpR/PhoB-type_DNA-bd"/>
</dbReference>
<evidence type="ECO:0000256" key="2">
    <source>
        <dbReference type="ARBA" id="ARBA00023012"/>
    </source>
</evidence>
<evidence type="ECO:0000313" key="8">
    <source>
        <dbReference type="EMBL" id="SFV90157.1"/>
    </source>
</evidence>
<dbReference type="PROSITE" id="PS50110">
    <property type="entry name" value="RESPONSE_REGULATORY"/>
    <property type="match status" value="1"/>
</dbReference>
<dbReference type="GO" id="GO:0000976">
    <property type="term" value="F:transcription cis-regulatory region binding"/>
    <property type="evidence" value="ECO:0007669"/>
    <property type="project" value="TreeGrafter"/>
</dbReference>
<dbReference type="CDD" id="cd00383">
    <property type="entry name" value="trans_reg_C"/>
    <property type="match status" value="1"/>
</dbReference>
<evidence type="ECO:0000256" key="3">
    <source>
        <dbReference type="ARBA" id="ARBA00023015"/>
    </source>
</evidence>
<feature type="domain" description="OmpR/PhoB-type" evidence="7">
    <location>
        <begin position="135"/>
        <end position="237"/>
    </location>
</feature>
<gene>
    <name evidence="8" type="ORF">MNB_SV-4-1273</name>
</gene>
<organism evidence="8">
    <name type="scientific">hydrothermal vent metagenome</name>
    <dbReference type="NCBI Taxonomy" id="652676"/>
    <lineage>
        <taxon>unclassified sequences</taxon>
        <taxon>metagenomes</taxon>
        <taxon>ecological metagenomes</taxon>
    </lineage>
</organism>
<keyword evidence="2" id="KW-0902">Two-component regulatory system</keyword>
<dbReference type="Gene3D" id="6.10.250.690">
    <property type="match status" value="1"/>
</dbReference>
<dbReference type="GO" id="GO:0005829">
    <property type="term" value="C:cytosol"/>
    <property type="evidence" value="ECO:0007669"/>
    <property type="project" value="TreeGrafter"/>
</dbReference>
<evidence type="ECO:0000256" key="5">
    <source>
        <dbReference type="ARBA" id="ARBA00023163"/>
    </source>
</evidence>
<protein>
    <submittedName>
        <fullName evidence="8">Putative two-component regulator</fullName>
    </submittedName>
</protein>
<accession>A0A1W1E8H0</accession>
<dbReference type="SMART" id="SM00448">
    <property type="entry name" value="REC"/>
    <property type="match status" value="1"/>
</dbReference>
<keyword evidence="1" id="KW-0597">Phosphoprotein</keyword>
<dbReference type="InterPro" id="IPR039420">
    <property type="entry name" value="WalR-like"/>
</dbReference>
<dbReference type="GO" id="GO:0006355">
    <property type="term" value="P:regulation of DNA-templated transcription"/>
    <property type="evidence" value="ECO:0007669"/>
    <property type="project" value="InterPro"/>
</dbReference>
<proteinExistence type="predicted"/>
<dbReference type="Gene3D" id="3.40.50.2300">
    <property type="match status" value="1"/>
</dbReference>
<keyword evidence="4" id="KW-0238">DNA-binding</keyword>
<dbReference type="Pfam" id="PF00486">
    <property type="entry name" value="Trans_reg_C"/>
    <property type="match status" value="1"/>
</dbReference>
<sequence>MQRVITSYLKGYVIIKILIIEDDPELALILTNYLTKHDMEVIGAEDPYLGLSLLTQHDFDLIILDLTLPGMDGLEVIEKIREITNIPIIISSARDDITDKVIGLERGADDYMPKPYDPRELVTRIKTILRRTHGGDVKREKKEEVFVDDPSARTIFFKGRFLELTAAEYDILSMLLQHKNGSVSREQLLYESEHIDDDSSIKNIDVIISRIRQKIAKIDPDHIYIKPIRGVGYLLTDRV</sequence>
<dbReference type="Pfam" id="PF00072">
    <property type="entry name" value="Response_reg"/>
    <property type="match status" value="1"/>
</dbReference>
<dbReference type="InterPro" id="IPR001789">
    <property type="entry name" value="Sig_transdc_resp-reg_receiver"/>
</dbReference>
<dbReference type="PROSITE" id="PS51755">
    <property type="entry name" value="OMPR_PHOB"/>
    <property type="match status" value="1"/>
</dbReference>
<keyword evidence="3" id="KW-0805">Transcription regulation</keyword>
<dbReference type="PANTHER" id="PTHR48111">
    <property type="entry name" value="REGULATOR OF RPOS"/>
    <property type="match status" value="1"/>
</dbReference>
<dbReference type="SMART" id="SM00862">
    <property type="entry name" value="Trans_reg_C"/>
    <property type="match status" value="1"/>
</dbReference>
<dbReference type="EMBL" id="FPIB01000010">
    <property type="protein sequence ID" value="SFV90157.1"/>
    <property type="molecule type" value="Genomic_DNA"/>
</dbReference>
<name>A0A1W1E8H0_9ZZZZ</name>
<evidence type="ECO:0000259" key="7">
    <source>
        <dbReference type="PROSITE" id="PS51755"/>
    </source>
</evidence>
<keyword evidence="5" id="KW-0804">Transcription</keyword>
<dbReference type="Gene3D" id="1.10.10.10">
    <property type="entry name" value="Winged helix-like DNA-binding domain superfamily/Winged helix DNA-binding domain"/>
    <property type="match status" value="1"/>
</dbReference>
<feature type="domain" description="Response regulatory" evidence="6">
    <location>
        <begin position="16"/>
        <end position="129"/>
    </location>
</feature>
<reference evidence="8" key="1">
    <citation type="submission" date="2016-10" db="EMBL/GenBank/DDBJ databases">
        <authorList>
            <person name="de Groot N.N."/>
        </authorList>
    </citation>
    <scope>NUCLEOTIDE SEQUENCE</scope>
</reference>
<evidence type="ECO:0000259" key="6">
    <source>
        <dbReference type="PROSITE" id="PS50110"/>
    </source>
</evidence>
<dbReference type="InterPro" id="IPR016032">
    <property type="entry name" value="Sig_transdc_resp-reg_C-effctor"/>
</dbReference>
<dbReference type="SUPFAM" id="SSF46894">
    <property type="entry name" value="C-terminal effector domain of the bipartite response regulators"/>
    <property type="match status" value="1"/>
</dbReference>